<dbReference type="GO" id="GO:0006508">
    <property type="term" value="P:proteolysis"/>
    <property type="evidence" value="ECO:0007669"/>
    <property type="project" value="UniProtKB-KW"/>
</dbReference>
<evidence type="ECO:0000256" key="5">
    <source>
        <dbReference type="ARBA" id="ARBA00022750"/>
    </source>
</evidence>
<keyword evidence="13" id="KW-1185">Reference proteome</keyword>
<proteinExistence type="inferred from homology"/>
<feature type="transmembrane region" description="Helical" evidence="9">
    <location>
        <begin position="122"/>
        <end position="148"/>
    </location>
</feature>
<dbReference type="Pfam" id="PF01252">
    <property type="entry name" value="Peptidase_A8"/>
    <property type="match status" value="1"/>
</dbReference>
<dbReference type="HAMAP" id="MF_00161">
    <property type="entry name" value="LspA"/>
    <property type="match status" value="1"/>
</dbReference>
<comment type="pathway">
    <text evidence="9">Protein modification; lipoprotein biosynthesis (signal peptide cleavage).</text>
</comment>
<dbReference type="EC" id="3.4.23.36" evidence="9"/>
<evidence type="ECO:0000256" key="1">
    <source>
        <dbReference type="ARBA" id="ARBA00006139"/>
    </source>
</evidence>
<evidence type="ECO:0000256" key="11">
    <source>
        <dbReference type="RuleBase" id="RU004181"/>
    </source>
</evidence>
<dbReference type="PANTHER" id="PTHR33695">
    <property type="entry name" value="LIPOPROTEIN SIGNAL PEPTIDASE"/>
    <property type="match status" value="1"/>
</dbReference>
<sequence length="153" mass="16998">MLLFAGIALLVLLASQASSYLINENIPLGNSVAVLDPSLYFTHIRNLGGVFGMAQGKGWLFAVFSFALLTGLVVYLWRSSSLQRYEYICFGFVAGGGFSNVLDRLVYGSVVDFIDIRGIPFWHYIFNTADVFIHVGLWPLLIFSLIAARHNNQ</sequence>
<keyword evidence="2 9" id="KW-1003">Cell membrane</keyword>
<keyword evidence="4 9" id="KW-0812">Transmembrane</keyword>
<feature type="active site" evidence="9">
    <location>
        <position position="130"/>
    </location>
</feature>
<evidence type="ECO:0000256" key="10">
    <source>
        <dbReference type="RuleBase" id="RU000594"/>
    </source>
</evidence>
<evidence type="ECO:0000256" key="7">
    <source>
        <dbReference type="ARBA" id="ARBA00022989"/>
    </source>
</evidence>
<evidence type="ECO:0000256" key="2">
    <source>
        <dbReference type="ARBA" id="ARBA00022475"/>
    </source>
</evidence>
<keyword evidence="8 9" id="KW-0472">Membrane</keyword>
<dbReference type="EMBL" id="BMIY01000009">
    <property type="protein sequence ID" value="GFZ78019.1"/>
    <property type="molecule type" value="Genomic_DNA"/>
</dbReference>
<gene>
    <name evidence="9 12" type="primary">lspA</name>
    <name evidence="12" type="ORF">GCM10011403_21300</name>
</gene>
<comment type="caution">
    <text evidence="12">The sequence shown here is derived from an EMBL/GenBank/DDBJ whole genome shotgun (WGS) entry which is preliminary data.</text>
</comment>
<comment type="function">
    <text evidence="9 10">This protein specifically catalyzes the removal of signal peptides from prolipoproteins.</text>
</comment>
<evidence type="ECO:0000256" key="6">
    <source>
        <dbReference type="ARBA" id="ARBA00022801"/>
    </source>
</evidence>
<comment type="subcellular location">
    <subcellularLocation>
        <location evidence="9">Cell membrane</location>
        <topology evidence="9">Multi-pass membrane protein</topology>
    </subcellularLocation>
</comment>
<evidence type="ECO:0000313" key="13">
    <source>
        <dbReference type="Proteomes" id="UP000627715"/>
    </source>
</evidence>
<keyword evidence="5 9" id="KW-0064">Aspartyl protease</keyword>
<dbReference type="GO" id="GO:0005886">
    <property type="term" value="C:plasma membrane"/>
    <property type="evidence" value="ECO:0007669"/>
    <property type="project" value="UniProtKB-SubCell"/>
</dbReference>
<keyword evidence="7 9" id="KW-1133">Transmembrane helix</keyword>
<feature type="transmembrane region" description="Helical" evidence="9">
    <location>
        <begin position="58"/>
        <end position="77"/>
    </location>
</feature>
<dbReference type="PROSITE" id="PS00855">
    <property type="entry name" value="SPASE_II"/>
    <property type="match status" value="1"/>
</dbReference>
<organism evidence="12 13">
    <name type="scientific">Pseudohongiella nitratireducens</name>
    <dbReference type="NCBI Taxonomy" id="1768907"/>
    <lineage>
        <taxon>Bacteria</taxon>
        <taxon>Pseudomonadati</taxon>
        <taxon>Pseudomonadota</taxon>
        <taxon>Gammaproteobacteria</taxon>
        <taxon>Pseudomonadales</taxon>
        <taxon>Pseudohongiellaceae</taxon>
        <taxon>Pseudohongiella</taxon>
    </lineage>
</organism>
<evidence type="ECO:0000313" key="12">
    <source>
        <dbReference type="EMBL" id="GFZ78019.1"/>
    </source>
</evidence>
<keyword evidence="6 9" id="KW-0378">Hydrolase</keyword>
<accession>A0A916QLX5</accession>
<dbReference type="AlphaFoldDB" id="A0A916QLX5"/>
<dbReference type="Proteomes" id="UP000627715">
    <property type="component" value="Unassembled WGS sequence"/>
</dbReference>
<evidence type="ECO:0000256" key="8">
    <source>
        <dbReference type="ARBA" id="ARBA00023136"/>
    </source>
</evidence>
<comment type="caution">
    <text evidence="9">Lacks conserved residue(s) required for the propagation of feature annotation.</text>
</comment>
<dbReference type="GO" id="GO:0004190">
    <property type="term" value="F:aspartic-type endopeptidase activity"/>
    <property type="evidence" value="ECO:0007669"/>
    <property type="project" value="UniProtKB-UniRule"/>
</dbReference>
<feature type="active site" evidence="9">
    <location>
        <position position="112"/>
    </location>
</feature>
<comment type="similarity">
    <text evidence="1 9 11">Belongs to the peptidase A8 family.</text>
</comment>
<evidence type="ECO:0000256" key="3">
    <source>
        <dbReference type="ARBA" id="ARBA00022670"/>
    </source>
</evidence>
<protein>
    <recommendedName>
        <fullName evidence="9">Lipoprotein signal peptidase</fullName>
        <ecNumber evidence="9">3.4.23.36</ecNumber>
    </recommendedName>
    <alternativeName>
        <fullName evidence="9">Prolipoprotein signal peptidase</fullName>
    </alternativeName>
    <alternativeName>
        <fullName evidence="9">Signal peptidase II</fullName>
        <shortName evidence="9">SPase II</shortName>
    </alternativeName>
</protein>
<dbReference type="PANTHER" id="PTHR33695:SF1">
    <property type="entry name" value="LIPOPROTEIN SIGNAL PEPTIDASE"/>
    <property type="match status" value="1"/>
</dbReference>
<dbReference type="InterPro" id="IPR001872">
    <property type="entry name" value="Peptidase_A8"/>
</dbReference>
<comment type="catalytic activity">
    <reaction evidence="9 10">
        <text>Release of signal peptides from bacterial membrane prolipoproteins. Hydrolyzes -Xaa-Yaa-Zaa-|-(S,diacylglyceryl)Cys-, in which Xaa is hydrophobic (preferably Leu), and Yaa (Ala or Ser) and Zaa (Gly or Ala) have small, neutral side chains.</text>
        <dbReference type="EC" id="3.4.23.36"/>
    </reaction>
</comment>
<feature type="transmembrane region" description="Helical" evidence="9">
    <location>
        <begin position="84"/>
        <end position="102"/>
    </location>
</feature>
<dbReference type="NCBIfam" id="TIGR00077">
    <property type="entry name" value="lspA"/>
    <property type="match status" value="1"/>
</dbReference>
<reference evidence="12" key="2">
    <citation type="submission" date="2020-09" db="EMBL/GenBank/DDBJ databases">
        <authorList>
            <person name="Sun Q."/>
            <person name="Zhou Y."/>
        </authorList>
    </citation>
    <scope>NUCLEOTIDE SEQUENCE</scope>
    <source>
        <strain evidence="12">CGMCC 1.15425</strain>
    </source>
</reference>
<evidence type="ECO:0000256" key="9">
    <source>
        <dbReference type="HAMAP-Rule" id="MF_00161"/>
    </source>
</evidence>
<evidence type="ECO:0000256" key="4">
    <source>
        <dbReference type="ARBA" id="ARBA00022692"/>
    </source>
</evidence>
<keyword evidence="12" id="KW-0449">Lipoprotein</keyword>
<dbReference type="PRINTS" id="PR00781">
    <property type="entry name" value="LIPOSIGPTASE"/>
</dbReference>
<keyword evidence="3 9" id="KW-0645">Protease</keyword>
<reference evidence="12" key="1">
    <citation type="journal article" date="2014" name="Int. J. Syst. Evol. Microbiol.">
        <title>Complete genome sequence of Corynebacterium casei LMG S-19264T (=DSM 44701T), isolated from a smear-ripened cheese.</title>
        <authorList>
            <consortium name="US DOE Joint Genome Institute (JGI-PGF)"/>
            <person name="Walter F."/>
            <person name="Albersmeier A."/>
            <person name="Kalinowski J."/>
            <person name="Ruckert C."/>
        </authorList>
    </citation>
    <scope>NUCLEOTIDE SEQUENCE</scope>
    <source>
        <strain evidence="12">CGMCC 1.15425</strain>
    </source>
</reference>
<name>A0A916QLX5_9GAMM</name>